<dbReference type="EMBL" id="LMTZ01000153">
    <property type="protein sequence ID" value="KST62539.1"/>
    <property type="molecule type" value="Genomic_DNA"/>
</dbReference>
<dbReference type="Pfam" id="PF08239">
    <property type="entry name" value="SH3_3"/>
    <property type="match status" value="3"/>
</dbReference>
<feature type="transmembrane region" description="Helical" evidence="1">
    <location>
        <begin position="39"/>
        <end position="60"/>
    </location>
</feature>
<evidence type="ECO:0000259" key="2">
    <source>
        <dbReference type="PROSITE" id="PS51781"/>
    </source>
</evidence>
<dbReference type="SMART" id="SM00287">
    <property type="entry name" value="SH3b"/>
    <property type="match status" value="3"/>
</dbReference>
<protein>
    <recommendedName>
        <fullName evidence="2">SH3b domain-containing protein</fullName>
    </recommendedName>
</protein>
<organism evidence="4 5">
    <name type="scientific">Mastigocoleus testarum BC008</name>
    <dbReference type="NCBI Taxonomy" id="371196"/>
    <lineage>
        <taxon>Bacteria</taxon>
        <taxon>Bacillati</taxon>
        <taxon>Cyanobacteriota</taxon>
        <taxon>Cyanophyceae</taxon>
        <taxon>Nostocales</taxon>
        <taxon>Hapalosiphonaceae</taxon>
        <taxon>Mastigocoleus</taxon>
    </lineage>
</organism>
<dbReference type="Proteomes" id="UP000053372">
    <property type="component" value="Unassembled WGS sequence"/>
</dbReference>
<dbReference type="OrthoDB" id="9816009at2"/>
<keyword evidence="5" id="KW-1185">Reference proteome</keyword>
<evidence type="ECO:0000256" key="1">
    <source>
        <dbReference type="SAM" id="Phobius"/>
    </source>
</evidence>
<dbReference type="PROSITE" id="PS51781">
    <property type="entry name" value="SH3B"/>
    <property type="match status" value="1"/>
</dbReference>
<name>A0A0V7ZDN0_9CYAN</name>
<dbReference type="InterPro" id="IPR052354">
    <property type="entry name" value="Cell_Wall_Dynamics_Protein"/>
</dbReference>
<dbReference type="AlphaFoldDB" id="A0A0V7ZDN0"/>
<sequence length="267" mass="28622">MDNLALLISYAENERDSVVSSHAAQTGAAKKQGWKNPKVWLSLIGFCLSLFTVCLSGAVAEAAPVRVNARSGLNVRTRPTTSSRVVRTLYNGQAVNTSGRVSNGWAQLDNGDWVVQRYLTYINSGGGTGGGSRVARVQSVSGVNVRSGPSTRYRRINGLRNGTEVRTSGRTYGDWVQLANGYWIHGDYLSFGPRSGGGTGGGTRTSFIRYVSSYTSGANIRSGPGTNYSRVNYFSNGTPLSLTGRSSNGWYELTGGRGWISGNLLRV</sequence>
<comment type="caution">
    <text evidence="4">The sequence shown here is derived from an EMBL/GenBank/DDBJ whole genome shotgun (WGS) entry which is preliminary data.</text>
</comment>
<evidence type="ECO:0000313" key="4">
    <source>
        <dbReference type="EMBL" id="KST62577.1"/>
    </source>
</evidence>
<dbReference type="EMBL" id="LMTZ01000152">
    <property type="protein sequence ID" value="KST62577.1"/>
    <property type="molecule type" value="Genomic_DNA"/>
</dbReference>
<gene>
    <name evidence="3" type="ORF">BC008_10230</name>
    <name evidence="4" type="ORF">BC008_10425</name>
</gene>
<keyword evidence="1" id="KW-0812">Transmembrane</keyword>
<dbReference type="Gene3D" id="2.30.30.40">
    <property type="entry name" value="SH3 Domains"/>
    <property type="match status" value="3"/>
</dbReference>
<accession>A0A0V7ZDN0</accession>
<keyword evidence="1" id="KW-0472">Membrane</keyword>
<proteinExistence type="predicted"/>
<evidence type="ECO:0000313" key="5">
    <source>
        <dbReference type="Proteomes" id="UP000053372"/>
    </source>
</evidence>
<dbReference type="PANTHER" id="PTHR34408">
    <property type="entry name" value="FAMILY PROTEIN, PUTATIVE-RELATED"/>
    <property type="match status" value="1"/>
</dbReference>
<dbReference type="PANTHER" id="PTHR34408:SF1">
    <property type="entry name" value="GLYCOSYL HYDROLASE FAMILY 19 DOMAIN-CONTAINING PROTEIN HI_1415"/>
    <property type="match status" value="1"/>
</dbReference>
<dbReference type="InterPro" id="IPR003646">
    <property type="entry name" value="SH3-like_bac-type"/>
</dbReference>
<dbReference type="RefSeq" id="WP_058184653.1">
    <property type="nucleotide sequence ID" value="NZ_LMTZ01000152.1"/>
</dbReference>
<evidence type="ECO:0000313" key="3">
    <source>
        <dbReference type="EMBL" id="KST62539.1"/>
    </source>
</evidence>
<keyword evidence="1" id="KW-1133">Transmembrane helix</keyword>
<feature type="domain" description="SH3b" evidence="2">
    <location>
        <begin position="60"/>
        <end position="131"/>
    </location>
</feature>
<reference evidence="4 5" key="1">
    <citation type="journal article" date="2015" name="Genome Announc.">
        <title>Draft Genome of the Euendolithic (true boring) Cyanobacterium Mastigocoleus testarum strain BC008.</title>
        <authorList>
            <person name="Guida B.S."/>
            <person name="Garcia-Pichel F."/>
        </authorList>
    </citation>
    <scope>NUCLEOTIDE SEQUENCE [LARGE SCALE GENOMIC DNA]</scope>
    <source>
        <strain evidence="4 5">BC008</strain>
    </source>
</reference>